<dbReference type="PRINTS" id="PR00344">
    <property type="entry name" value="BCTRLSENSOR"/>
</dbReference>
<evidence type="ECO:0000256" key="14">
    <source>
        <dbReference type="SAM" id="MobiDB-lite"/>
    </source>
</evidence>
<evidence type="ECO:0000256" key="11">
    <source>
        <dbReference type="ARBA" id="ARBA00023163"/>
    </source>
</evidence>
<dbReference type="InterPro" id="IPR025997">
    <property type="entry name" value="SBP_2_dom"/>
</dbReference>
<dbReference type="Gene3D" id="3.30.565.10">
    <property type="entry name" value="Histidine kinase-like ATPase, C-terminal domain"/>
    <property type="match status" value="1"/>
</dbReference>
<feature type="modified residue" description="4-aspartylphosphate" evidence="12">
    <location>
        <position position="739"/>
    </location>
</feature>
<evidence type="ECO:0000256" key="1">
    <source>
        <dbReference type="ARBA" id="ARBA00000085"/>
    </source>
</evidence>
<dbReference type="InterPro" id="IPR018062">
    <property type="entry name" value="HTH_AraC-typ_CS"/>
</dbReference>
<dbReference type="InterPro" id="IPR028082">
    <property type="entry name" value="Peripla_BP_I"/>
</dbReference>
<dbReference type="SMART" id="SM00342">
    <property type="entry name" value="HTH_ARAC"/>
    <property type="match status" value="1"/>
</dbReference>
<dbReference type="InterPro" id="IPR018060">
    <property type="entry name" value="HTH_AraC"/>
</dbReference>
<keyword evidence="9" id="KW-0805">Transcription regulation</keyword>
<dbReference type="InterPro" id="IPR004358">
    <property type="entry name" value="Sig_transdc_His_kin-like_C"/>
</dbReference>
<feature type="coiled-coil region" evidence="13">
    <location>
        <begin position="333"/>
        <end position="360"/>
    </location>
</feature>
<keyword evidence="5" id="KW-0547">Nucleotide-binding</keyword>
<dbReference type="Gene3D" id="1.10.287.130">
    <property type="match status" value="1"/>
</dbReference>
<dbReference type="GO" id="GO:0005524">
    <property type="term" value="F:ATP binding"/>
    <property type="evidence" value="ECO:0007669"/>
    <property type="project" value="UniProtKB-KW"/>
</dbReference>
<keyword evidence="3 12" id="KW-0597">Phosphoprotein</keyword>
<evidence type="ECO:0000256" key="10">
    <source>
        <dbReference type="ARBA" id="ARBA00023125"/>
    </source>
</evidence>
<accession>A0A6P1VRC7</accession>
<evidence type="ECO:0000256" key="3">
    <source>
        <dbReference type="ARBA" id="ARBA00022553"/>
    </source>
</evidence>
<evidence type="ECO:0000313" key="20">
    <source>
        <dbReference type="Proteomes" id="UP000464577"/>
    </source>
</evidence>
<dbReference type="PROSITE" id="PS00041">
    <property type="entry name" value="HTH_ARAC_FAMILY_1"/>
    <property type="match status" value="1"/>
</dbReference>
<dbReference type="Pfam" id="PF02518">
    <property type="entry name" value="HATPase_c"/>
    <property type="match status" value="1"/>
</dbReference>
<dbReference type="KEGG" id="senf:GJR95_07955"/>
<organism evidence="19 20">
    <name type="scientific">Spirosoma endbachense</name>
    <dbReference type="NCBI Taxonomy" id="2666025"/>
    <lineage>
        <taxon>Bacteria</taxon>
        <taxon>Pseudomonadati</taxon>
        <taxon>Bacteroidota</taxon>
        <taxon>Cytophagia</taxon>
        <taxon>Cytophagales</taxon>
        <taxon>Cytophagaceae</taxon>
        <taxon>Spirosoma</taxon>
    </lineage>
</organism>
<dbReference type="AlphaFoldDB" id="A0A6P1VRC7"/>
<dbReference type="EC" id="2.7.13.3" evidence="2"/>
<evidence type="ECO:0000313" key="19">
    <source>
        <dbReference type="EMBL" id="QHV94958.1"/>
    </source>
</evidence>
<dbReference type="EMBL" id="CP045997">
    <property type="protein sequence ID" value="QHV94958.1"/>
    <property type="molecule type" value="Genomic_DNA"/>
</dbReference>
<keyword evidence="7" id="KW-0067">ATP-binding</keyword>
<keyword evidence="10" id="KW-0238">DNA-binding</keyword>
<evidence type="ECO:0000256" key="12">
    <source>
        <dbReference type="PROSITE-ProRule" id="PRU00169"/>
    </source>
</evidence>
<dbReference type="SMART" id="SM00448">
    <property type="entry name" value="REC"/>
    <property type="match status" value="1"/>
</dbReference>
<keyword evidence="15" id="KW-0472">Membrane</keyword>
<dbReference type="PROSITE" id="PS50110">
    <property type="entry name" value="RESPONSE_REGULATORY"/>
    <property type="match status" value="1"/>
</dbReference>
<gene>
    <name evidence="19" type="ORF">GJR95_07955</name>
</gene>
<dbReference type="SUPFAM" id="SSF46689">
    <property type="entry name" value="Homeodomain-like"/>
    <property type="match status" value="1"/>
</dbReference>
<dbReference type="PROSITE" id="PS01124">
    <property type="entry name" value="HTH_ARAC_FAMILY_2"/>
    <property type="match status" value="1"/>
</dbReference>
<keyword evidence="11" id="KW-0804">Transcription</keyword>
<dbReference type="InterPro" id="IPR003594">
    <property type="entry name" value="HATPase_dom"/>
</dbReference>
<dbReference type="Gene3D" id="3.40.50.2300">
    <property type="match status" value="3"/>
</dbReference>
<dbReference type="SMART" id="SM00388">
    <property type="entry name" value="HisKA"/>
    <property type="match status" value="1"/>
</dbReference>
<evidence type="ECO:0000256" key="2">
    <source>
        <dbReference type="ARBA" id="ARBA00012438"/>
    </source>
</evidence>
<dbReference type="GO" id="GO:0003700">
    <property type="term" value="F:DNA-binding transcription factor activity"/>
    <property type="evidence" value="ECO:0007669"/>
    <property type="project" value="InterPro"/>
</dbReference>
<dbReference type="InterPro" id="IPR001789">
    <property type="entry name" value="Sig_transdc_resp-reg_receiver"/>
</dbReference>
<dbReference type="RefSeq" id="WP_162385374.1">
    <property type="nucleotide sequence ID" value="NZ_CP045997.1"/>
</dbReference>
<dbReference type="SMART" id="SM00387">
    <property type="entry name" value="HATPase_c"/>
    <property type="match status" value="1"/>
</dbReference>
<dbReference type="InterPro" id="IPR009057">
    <property type="entry name" value="Homeodomain-like_sf"/>
</dbReference>
<evidence type="ECO:0000256" key="9">
    <source>
        <dbReference type="ARBA" id="ARBA00023015"/>
    </source>
</evidence>
<dbReference type="PANTHER" id="PTHR43547">
    <property type="entry name" value="TWO-COMPONENT HISTIDINE KINASE"/>
    <property type="match status" value="1"/>
</dbReference>
<evidence type="ECO:0000259" key="17">
    <source>
        <dbReference type="PROSITE" id="PS50109"/>
    </source>
</evidence>
<comment type="catalytic activity">
    <reaction evidence="1">
        <text>ATP + protein L-histidine = ADP + protein N-phospho-L-histidine.</text>
        <dbReference type="EC" id="2.7.13.3"/>
    </reaction>
</comment>
<dbReference type="PROSITE" id="PS50109">
    <property type="entry name" value="HIS_KIN"/>
    <property type="match status" value="1"/>
</dbReference>
<dbReference type="InterPro" id="IPR003661">
    <property type="entry name" value="HisK_dim/P_dom"/>
</dbReference>
<evidence type="ECO:0000256" key="4">
    <source>
        <dbReference type="ARBA" id="ARBA00022679"/>
    </source>
</evidence>
<dbReference type="SUPFAM" id="SSF53822">
    <property type="entry name" value="Periplasmic binding protein-like I"/>
    <property type="match status" value="1"/>
</dbReference>
<feature type="domain" description="Response regulatory" evidence="18">
    <location>
        <begin position="691"/>
        <end position="806"/>
    </location>
</feature>
<dbReference type="CDD" id="cd06308">
    <property type="entry name" value="PBP1_sensor_kinase-like"/>
    <property type="match status" value="1"/>
</dbReference>
<dbReference type="InterPro" id="IPR036890">
    <property type="entry name" value="HATPase_C_sf"/>
</dbReference>
<evidence type="ECO:0000259" key="16">
    <source>
        <dbReference type="PROSITE" id="PS01124"/>
    </source>
</evidence>
<dbReference type="Pfam" id="PF00072">
    <property type="entry name" value="Response_reg"/>
    <property type="match status" value="1"/>
</dbReference>
<name>A0A6P1VRC7_9BACT</name>
<evidence type="ECO:0000256" key="13">
    <source>
        <dbReference type="SAM" id="Coils"/>
    </source>
</evidence>
<feature type="domain" description="HTH araC/xylS-type" evidence="16">
    <location>
        <begin position="836"/>
        <end position="935"/>
    </location>
</feature>
<keyword evidence="6" id="KW-0418">Kinase</keyword>
<evidence type="ECO:0000256" key="6">
    <source>
        <dbReference type="ARBA" id="ARBA00022777"/>
    </source>
</evidence>
<feature type="domain" description="Histidine kinase" evidence="17">
    <location>
        <begin position="426"/>
        <end position="641"/>
    </location>
</feature>
<dbReference type="InterPro" id="IPR036097">
    <property type="entry name" value="HisK_dim/P_sf"/>
</dbReference>
<evidence type="ECO:0000256" key="8">
    <source>
        <dbReference type="ARBA" id="ARBA00023012"/>
    </source>
</evidence>
<dbReference type="InterPro" id="IPR011006">
    <property type="entry name" value="CheY-like_superfamily"/>
</dbReference>
<dbReference type="Pfam" id="PF12833">
    <property type="entry name" value="HTH_18"/>
    <property type="match status" value="1"/>
</dbReference>
<dbReference type="Pfam" id="PF13407">
    <property type="entry name" value="Peripla_BP_4"/>
    <property type="match status" value="1"/>
</dbReference>
<dbReference type="SUPFAM" id="SSF55874">
    <property type="entry name" value="ATPase domain of HSP90 chaperone/DNA topoisomerase II/histidine kinase"/>
    <property type="match status" value="1"/>
</dbReference>
<keyword evidence="20" id="KW-1185">Reference proteome</keyword>
<protein>
    <recommendedName>
        <fullName evidence="2">histidine kinase</fullName>
        <ecNumber evidence="2">2.7.13.3</ecNumber>
    </recommendedName>
</protein>
<feature type="transmembrane region" description="Helical" evidence="15">
    <location>
        <begin position="361"/>
        <end position="382"/>
    </location>
</feature>
<keyword evidence="8" id="KW-0902">Two-component regulatory system</keyword>
<keyword evidence="13" id="KW-0175">Coiled coil</keyword>
<dbReference type="SUPFAM" id="SSF47384">
    <property type="entry name" value="Homodimeric domain of signal transducing histidine kinase"/>
    <property type="match status" value="1"/>
</dbReference>
<sequence length="939" mass="105285">MTNPVRSSTTLNSSFLRRYSSLLVRLCVIALLGQLTGACTSTTKDKTYRIGFSQRTGADTWRKTMLESMNQELAFDPQIDFIVKDAGGQSARQVEQIQELINQRVDLLIVSPNAALPITPIVEKAYQQGIPVIVLDRRTASDQYTAYVGADNVEVGRTAGIHANSLLKGVGNVVEIGESPGSSADIDRHRGFMEAISNHSGIRLVAKLEGDWDKQSFAEKLTHLLKSQPSIQLIFAQNDRTALKAHRVCQQLGLGQRVNVIGVDGLPGKNEGIDLVDRGILSATVLYPTGGKEAIRTAMAILQKQPFKRENRLPITLIDSSNVRIMKLQNEKVIEQQHDIEKQSQRIDELTQTYSSQKNTLYFTLASLMVVIVLGSWALYLFRSKQTAYQTLEKQNQEILDQKDKIESVSQQARLATEEKLRFYSYISHEFNTPLSLILTPTEDLLGKKNVSTHDLKSNLSLVRKNAYRLLRLVDQMLDLRKTDAGKQRLHASEQNIIAFIQDIVQDFKQKAEKQRIDLQFIPSKSSLPVWFDGEKLDKVIVNLLSNAFKYTPRGGLIHLRLDVVDNQVRIQVEDNGEGMTPDEQAHAFDLFFSGTRPFNLSKGLGLALSMEFIQLHQGDIGVQSEPGKGTIFTILLPLGNQHLAPEEMDGPVSRGVEVSGSSARQRTLADMEDSEEVSEPITLSGKQGGTLLVVEDNDDLRTFLATRLDSEFDIIAESSGEKGWERTLETIPDLIISDIMLPGMDGLQLTQRVKADLRTSHIPVILLTAKGQMEQRIEGTRAGADAYITKPFNTTYLLETLRTILANREKWQRRYASDFLSNSGSGNRQDKKFLNELTALIEQNLTDPAFGVEKLSRDMGLSRVQLYRKVQALLDMNVIDYLAEIRLRKARYLLKETTKPMAEIAYETGFSSPAYFTTFFKQHTQKTPSEYRKTSVNA</sequence>
<evidence type="ECO:0000256" key="5">
    <source>
        <dbReference type="ARBA" id="ARBA00022741"/>
    </source>
</evidence>
<evidence type="ECO:0000256" key="7">
    <source>
        <dbReference type="ARBA" id="ARBA00022840"/>
    </source>
</evidence>
<dbReference type="PANTHER" id="PTHR43547:SF2">
    <property type="entry name" value="HYBRID SIGNAL TRANSDUCTION HISTIDINE KINASE C"/>
    <property type="match status" value="1"/>
</dbReference>
<evidence type="ECO:0000259" key="18">
    <source>
        <dbReference type="PROSITE" id="PS50110"/>
    </source>
</evidence>
<keyword evidence="4" id="KW-0808">Transferase</keyword>
<keyword evidence="15" id="KW-0812">Transmembrane</keyword>
<reference evidence="19 20" key="1">
    <citation type="submission" date="2019-11" db="EMBL/GenBank/DDBJ databases">
        <title>Spirosoma endbachense sp. nov., isolated from a natural salt meadow.</title>
        <authorList>
            <person name="Rojas J."/>
            <person name="Ambika Manirajan B."/>
            <person name="Ratering S."/>
            <person name="Suarez C."/>
            <person name="Geissler-Plaum R."/>
            <person name="Schnell S."/>
        </authorList>
    </citation>
    <scope>NUCLEOTIDE SEQUENCE [LARGE SCALE GENOMIC DNA]</scope>
    <source>
        <strain evidence="19 20">I-24</strain>
    </source>
</reference>
<dbReference type="FunFam" id="3.30.565.10:FF:000037">
    <property type="entry name" value="Hybrid sensor histidine kinase/response regulator"/>
    <property type="match status" value="1"/>
</dbReference>
<dbReference type="CDD" id="cd00082">
    <property type="entry name" value="HisKA"/>
    <property type="match status" value="1"/>
</dbReference>
<dbReference type="CDD" id="cd17574">
    <property type="entry name" value="REC_OmpR"/>
    <property type="match status" value="1"/>
</dbReference>
<dbReference type="Pfam" id="PF00512">
    <property type="entry name" value="HisKA"/>
    <property type="match status" value="1"/>
</dbReference>
<dbReference type="SUPFAM" id="SSF52172">
    <property type="entry name" value="CheY-like"/>
    <property type="match status" value="1"/>
</dbReference>
<dbReference type="GO" id="GO:0043565">
    <property type="term" value="F:sequence-specific DNA binding"/>
    <property type="evidence" value="ECO:0007669"/>
    <property type="project" value="InterPro"/>
</dbReference>
<dbReference type="Gene3D" id="1.10.10.60">
    <property type="entry name" value="Homeodomain-like"/>
    <property type="match status" value="1"/>
</dbReference>
<dbReference type="GO" id="GO:0000155">
    <property type="term" value="F:phosphorelay sensor kinase activity"/>
    <property type="evidence" value="ECO:0007669"/>
    <property type="project" value="InterPro"/>
</dbReference>
<proteinExistence type="predicted"/>
<evidence type="ECO:0000256" key="15">
    <source>
        <dbReference type="SAM" id="Phobius"/>
    </source>
</evidence>
<feature type="region of interest" description="Disordered" evidence="14">
    <location>
        <begin position="651"/>
        <end position="683"/>
    </location>
</feature>
<dbReference type="Proteomes" id="UP000464577">
    <property type="component" value="Chromosome"/>
</dbReference>
<dbReference type="InterPro" id="IPR005467">
    <property type="entry name" value="His_kinase_dom"/>
</dbReference>
<keyword evidence="15" id="KW-1133">Transmembrane helix</keyword>